<evidence type="ECO:0000313" key="2">
    <source>
        <dbReference type="EMBL" id="PVH64078.1"/>
    </source>
</evidence>
<name>A0A2T8KPG8_9POAL</name>
<dbReference type="Gramene" id="PVH64078">
    <property type="protein sequence ID" value="PVH64078"/>
    <property type="gene ID" value="PAHAL_2G179800"/>
</dbReference>
<dbReference type="AlphaFoldDB" id="A0A2T8KPG8"/>
<keyword evidence="1" id="KW-0812">Transmembrane</keyword>
<organism evidence="2">
    <name type="scientific">Panicum hallii</name>
    <dbReference type="NCBI Taxonomy" id="206008"/>
    <lineage>
        <taxon>Eukaryota</taxon>
        <taxon>Viridiplantae</taxon>
        <taxon>Streptophyta</taxon>
        <taxon>Embryophyta</taxon>
        <taxon>Tracheophyta</taxon>
        <taxon>Spermatophyta</taxon>
        <taxon>Magnoliopsida</taxon>
        <taxon>Liliopsida</taxon>
        <taxon>Poales</taxon>
        <taxon>Poaceae</taxon>
        <taxon>PACMAD clade</taxon>
        <taxon>Panicoideae</taxon>
        <taxon>Panicodae</taxon>
        <taxon>Paniceae</taxon>
        <taxon>Panicinae</taxon>
        <taxon>Panicum</taxon>
        <taxon>Panicum sect. Panicum</taxon>
    </lineage>
</organism>
<reference evidence="2" key="1">
    <citation type="submission" date="2018-04" db="EMBL/GenBank/DDBJ databases">
        <title>WGS assembly of Panicum hallii.</title>
        <authorList>
            <person name="Lovell J."/>
            <person name="Jenkins J."/>
            <person name="Lowry D."/>
            <person name="Mamidi S."/>
            <person name="Sreedasyam A."/>
            <person name="Weng X."/>
            <person name="Barry K."/>
            <person name="Bonette J."/>
            <person name="Campitelli B."/>
            <person name="Daum C."/>
            <person name="Gordon S."/>
            <person name="Gould B."/>
            <person name="Lipzen A."/>
            <person name="Macqueen A."/>
            <person name="Palacio-Mejia J."/>
            <person name="Plott C."/>
            <person name="Shakirov E."/>
            <person name="Shu S."/>
            <person name="Yoshinaga Y."/>
            <person name="Zane M."/>
            <person name="Rokhsar D."/>
            <person name="Grimwood J."/>
            <person name="Schmutz J."/>
            <person name="Juenger T."/>
        </authorList>
    </citation>
    <scope>NUCLEOTIDE SEQUENCE [LARGE SCALE GENOMIC DNA]</scope>
    <source>
        <strain evidence="2">FIL2</strain>
    </source>
</reference>
<keyword evidence="1" id="KW-0472">Membrane</keyword>
<keyword evidence="1" id="KW-1133">Transmembrane helix</keyword>
<dbReference type="Proteomes" id="UP000243499">
    <property type="component" value="Chromosome 2"/>
</dbReference>
<accession>A0A2T8KPG8</accession>
<evidence type="ECO:0000256" key="1">
    <source>
        <dbReference type="SAM" id="Phobius"/>
    </source>
</evidence>
<dbReference type="EMBL" id="CM008047">
    <property type="protein sequence ID" value="PVH64078.1"/>
    <property type="molecule type" value="Genomic_DNA"/>
</dbReference>
<proteinExistence type="predicted"/>
<protein>
    <submittedName>
        <fullName evidence="2">Uncharacterized protein</fullName>
    </submittedName>
</protein>
<gene>
    <name evidence="2" type="ORF">PAHAL_2G179800</name>
</gene>
<feature type="transmembrane region" description="Helical" evidence="1">
    <location>
        <begin position="12"/>
        <end position="29"/>
    </location>
</feature>
<sequence>MLILVVQACGNFFLLLFHIKIVFPVLVLLNTSTLSAISAPLLSAGILLKENHAAEFDYKQVHKKFYKRFILRGQH</sequence>